<accession>A0A9P9YER8</accession>
<feature type="domain" description="DUF4729" evidence="1">
    <location>
        <begin position="25"/>
        <end position="224"/>
    </location>
</feature>
<evidence type="ECO:0000313" key="3">
    <source>
        <dbReference type="Proteomes" id="UP001059596"/>
    </source>
</evidence>
<evidence type="ECO:0000259" key="1">
    <source>
        <dbReference type="Pfam" id="PF15866"/>
    </source>
</evidence>
<sequence length="240" mass="27375">MEHMASTDESPSAVEAADEHKPAVCPVAKCQCVVKHTHLLRHMISEHLDARARTLPFQLRMRKVSSGQRTLLMLTYRQLTVDHDQCLAVLNWRPDSPSDLVPPQLDLPPSHQALTFNLPVLVIICRTTWKAPFKRDDHDDKEGSRDLISEWGTIYLLWLVSPLTRRSINANLAVLNSQLQCIVRRDRRRIRNFASRMPFSRLITGLDPFFVSLNEVQLDEMCDGSGQQASVFLEVIIEGE</sequence>
<organism evidence="2 3">
    <name type="scientific">Drosophila gunungcola</name>
    <name type="common">fruit fly</name>
    <dbReference type="NCBI Taxonomy" id="103775"/>
    <lineage>
        <taxon>Eukaryota</taxon>
        <taxon>Metazoa</taxon>
        <taxon>Ecdysozoa</taxon>
        <taxon>Arthropoda</taxon>
        <taxon>Hexapoda</taxon>
        <taxon>Insecta</taxon>
        <taxon>Pterygota</taxon>
        <taxon>Neoptera</taxon>
        <taxon>Endopterygota</taxon>
        <taxon>Diptera</taxon>
        <taxon>Brachycera</taxon>
        <taxon>Muscomorpha</taxon>
        <taxon>Ephydroidea</taxon>
        <taxon>Drosophilidae</taxon>
        <taxon>Drosophila</taxon>
        <taxon>Sophophora</taxon>
    </lineage>
</organism>
<protein>
    <recommendedName>
        <fullName evidence="1">DUF4729 domain-containing protein</fullName>
    </recommendedName>
</protein>
<gene>
    <name evidence="2" type="ORF">M5D96_011714</name>
</gene>
<comment type="caution">
    <text evidence="2">The sequence shown here is derived from an EMBL/GenBank/DDBJ whole genome shotgun (WGS) entry which is preliminary data.</text>
</comment>
<keyword evidence="3" id="KW-1185">Reference proteome</keyword>
<proteinExistence type="predicted"/>
<dbReference type="InterPro" id="IPR031732">
    <property type="entry name" value="DUF4729"/>
</dbReference>
<dbReference type="EMBL" id="JAMKOV010000035">
    <property type="protein sequence ID" value="KAI8035491.1"/>
    <property type="molecule type" value="Genomic_DNA"/>
</dbReference>
<dbReference type="Proteomes" id="UP001059596">
    <property type="component" value="Unassembled WGS sequence"/>
</dbReference>
<dbReference type="AlphaFoldDB" id="A0A9P9YER8"/>
<reference evidence="2" key="1">
    <citation type="journal article" date="2023" name="Genome Biol. Evol.">
        <title>Long-read-based Genome Assembly of Drosophila gunungcola Reveals Fewer Chemosensory Genes in Flower-breeding Species.</title>
        <authorList>
            <person name="Negi A."/>
            <person name="Liao B.Y."/>
            <person name="Yeh S.D."/>
        </authorList>
    </citation>
    <scope>NUCLEOTIDE SEQUENCE</scope>
    <source>
        <strain evidence="2">Sukarami</strain>
    </source>
</reference>
<dbReference type="Pfam" id="PF15866">
    <property type="entry name" value="DUF4729"/>
    <property type="match status" value="1"/>
</dbReference>
<dbReference type="OrthoDB" id="7736976at2759"/>
<name>A0A9P9YER8_9MUSC</name>
<evidence type="ECO:0000313" key="2">
    <source>
        <dbReference type="EMBL" id="KAI8035491.1"/>
    </source>
</evidence>